<protein>
    <submittedName>
        <fullName evidence="2">Uncharacterized membrane protein HdeD (DUF308 family)</fullName>
    </submittedName>
</protein>
<keyword evidence="1" id="KW-0812">Transmembrane</keyword>
<dbReference type="Pfam" id="PF03729">
    <property type="entry name" value="DUF308"/>
    <property type="match status" value="1"/>
</dbReference>
<gene>
    <name evidence="2" type="ORF">EV688_11082</name>
</gene>
<reference evidence="2 3" key="1">
    <citation type="submission" date="2019-03" db="EMBL/GenBank/DDBJ databases">
        <title>Genomic Encyclopedia of Type Strains, Phase IV (KMG-IV): sequencing the most valuable type-strain genomes for metagenomic binning, comparative biology and taxonomic classification.</title>
        <authorList>
            <person name="Goeker M."/>
        </authorList>
    </citation>
    <scope>NUCLEOTIDE SEQUENCE [LARGE SCALE GENOMIC DNA]</scope>
    <source>
        <strain evidence="2 3">DSM 23344</strain>
    </source>
</reference>
<dbReference type="Proteomes" id="UP000294980">
    <property type="component" value="Unassembled WGS sequence"/>
</dbReference>
<feature type="transmembrane region" description="Helical" evidence="1">
    <location>
        <begin position="106"/>
        <end position="126"/>
    </location>
</feature>
<dbReference type="GO" id="GO:0005886">
    <property type="term" value="C:plasma membrane"/>
    <property type="evidence" value="ECO:0007669"/>
    <property type="project" value="TreeGrafter"/>
</dbReference>
<proteinExistence type="predicted"/>
<feature type="transmembrane region" description="Helical" evidence="1">
    <location>
        <begin position="23"/>
        <end position="43"/>
    </location>
</feature>
<dbReference type="PANTHER" id="PTHR34989:SF1">
    <property type="entry name" value="PROTEIN HDED"/>
    <property type="match status" value="1"/>
</dbReference>
<name>A0A4R2KQZ7_9GAMM</name>
<dbReference type="InterPro" id="IPR052712">
    <property type="entry name" value="Acid_resist_chaperone_HdeD"/>
</dbReference>
<feature type="transmembrane region" description="Helical" evidence="1">
    <location>
        <begin position="138"/>
        <end position="159"/>
    </location>
</feature>
<dbReference type="OrthoDB" id="9815400at2"/>
<keyword evidence="3" id="KW-1185">Reference proteome</keyword>
<keyword evidence="1" id="KW-0472">Membrane</keyword>
<evidence type="ECO:0000256" key="1">
    <source>
        <dbReference type="SAM" id="Phobius"/>
    </source>
</evidence>
<feature type="transmembrane region" description="Helical" evidence="1">
    <location>
        <begin position="49"/>
        <end position="71"/>
    </location>
</feature>
<dbReference type="PANTHER" id="PTHR34989">
    <property type="entry name" value="PROTEIN HDED"/>
    <property type="match status" value="1"/>
</dbReference>
<comment type="caution">
    <text evidence="2">The sequence shown here is derived from an EMBL/GenBank/DDBJ whole genome shotgun (WGS) entry which is preliminary data.</text>
</comment>
<dbReference type="EMBL" id="SLWX01000010">
    <property type="protein sequence ID" value="TCO75127.1"/>
    <property type="molecule type" value="Genomic_DNA"/>
</dbReference>
<accession>A0A4R2KQZ7</accession>
<evidence type="ECO:0000313" key="3">
    <source>
        <dbReference type="Proteomes" id="UP000294980"/>
    </source>
</evidence>
<feature type="transmembrane region" description="Helical" evidence="1">
    <location>
        <begin position="165"/>
        <end position="189"/>
    </location>
</feature>
<organism evidence="2 3">
    <name type="scientific">Chromatocurvus halotolerans</name>
    <dbReference type="NCBI Taxonomy" id="1132028"/>
    <lineage>
        <taxon>Bacteria</taxon>
        <taxon>Pseudomonadati</taxon>
        <taxon>Pseudomonadota</taxon>
        <taxon>Gammaproteobacteria</taxon>
        <taxon>Cellvibrionales</taxon>
        <taxon>Halieaceae</taxon>
        <taxon>Chromatocurvus</taxon>
    </lineage>
</organism>
<dbReference type="RefSeq" id="WP_117318475.1">
    <property type="nucleotide sequence ID" value="NZ_QQSW01000014.1"/>
</dbReference>
<dbReference type="AlphaFoldDB" id="A0A4R2KQZ7"/>
<dbReference type="InterPro" id="IPR005325">
    <property type="entry name" value="DUF308_memb"/>
</dbReference>
<feature type="transmembrane region" description="Helical" evidence="1">
    <location>
        <begin position="83"/>
        <end position="100"/>
    </location>
</feature>
<keyword evidence="1" id="KW-1133">Transmembrane helix</keyword>
<sequence length="196" mass="21281">MTDRHIEPGATLIEESVELPVKWGWLLALGIAMIAFGITGLFFTFALTMASVIVFGALVLAAGLLQLWHGFAAGEESWGGRGLHLLVAVIYLIFSGLLLWDPLSGSLSLTLLLASFLLAIGVFRLYHAWQWQRRGWRWKLAAFTGLVNVALAGLIVVGWPATGLWVIGLFVAIEILFNGTLLTSLALTVRSEQHGA</sequence>
<evidence type="ECO:0000313" key="2">
    <source>
        <dbReference type="EMBL" id="TCO75127.1"/>
    </source>
</evidence>